<feature type="transmembrane region" description="Helical" evidence="1">
    <location>
        <begin position="89"/>
        <end position="108"/>
    </location>
</feature>
<dbReference type="RefSeq" id="WP_394011613.1">
    <property type="nucleotide sequence ID" value="NZ_JBGMEH010000006.1"/>
</dbReference>
<dbReference type="Proteomes" id="UP001638015">
    <property type="component" value="Unassembled WGS sequence"/>
</dbReference>
<sequence length="257" mass="30127">MNFLEYKPKEVYTKVWYRQRSYLTGAHLKYIAMFFMLLSHLAQTGFIYGLGNKYYVLADIFVFLGRISMPIFCFFTVQAVIYTKDFRKYMLRMFIFSLISEIPFDLALYGTPFYWESQNVIFTLLMGAITVYGIDYLRKSNYNVVIKVLAGLLIIILARNLSLIMRTDYNVNGIVAIVLLYLAKDNKLLTALALLIAFYFEFRVFGYAIPISYGFVYLSIPLIMLYNGQKGKQNKWAFYIFYPAHLLLIYLLKLLIL</sequence>
<evidence type="ECO:0000256" key="1">
    <source>
        <dbReference type="SAM" id="Phobius"/>
    </source>
</evidence>
<feature type="transmembrane region" description="Helical" evidence="1">
    <location>
        <begin position="144"/>
        <end position="162"/>
    </location>
</feature>
<feature type="transmembrane region" description="Helical" evidence="1">
    <location>
        <begin position="236"/>
        <end position="256"/>
    </location>
</feature>
<name>A0ABW9MWB1_9FIRM</name>
<dbReference type="Pfam" id="PF05857">
    <property type="entry name" value="TraX"/>
    <property type="match status" value="1"/>
</dbReference>
<feature type="transmembrane region" description="Helical" evidence="1">
    <location>
        <begin position="120"/>
        <end position="137"/>
    </location>
</feature>
<gene>
    <name evidence="2" type="ORF">ACCQ40_04970</name>
</gene>
<feature type="transmembrane region" description="Helical" evidence="1">
    <location>
        <begin position="54"/>
        <end position="77"/>
    </location>
</feature>
<feature type="transmembrane region" description="Helical" evidence="1">
    <location>
        <begin position="28"/>
        <end position="48"/>
    </location>
</feature>
<reference evidence="2 3" key="1">
    <citation type="journal article" date="2025" name="Anaerobe">
        <title>Description of Anaerococcus kampingiae sp. nov., Anaerococcus groningensis sp. nov., Anaerococcus martiniensis sp. nov., and Anaerococcus cruorum sp. nov., isolated from human clinical specimens.</title>
        <authorList>
            <person name="Boiten K.E."/>
            <person name="Meijer J."/>
            <person name="van Wezel E.M."/>
            <person name="Veloo A.C.M."/>
        </authorList>
    </citation>
    <scope>NUCLEOTIDE SEQUENCE [LARGE SCALE GENOMIC DNA]</scope>
    <source>
        <strain evidence="2 3">ENR1039</strain>
    </source>
</reference>
<dbReference type="InterPro" id="IPR008875">
    <property type="entry name" value="TraX"/>
</dbReference>
<comment type="caution">
    <text evidence="2">The sequence shown here is derived from an EMBL/GenBank/DDBJ whole genome shotgun (WGS) entry which is preliminary data.</text>
</comment>
<evidence type="ECO:0000313" key="2">
    <source>
        <dbReference type="EMBL" id="MFO3716137.1"/>
    </source>
</evidence>
<keyword evidence="1" id="KW-1133">Transmembrane helix</keyword>
<accession>A0ABW9MWB1</accession>
<protein>
    <submittedName>
        <fullName evidence="2">TraX family protein</fullName>
    </submittedName>
</protein>
<feature type="transmembrane region" description="Helical" evidence="1">
    <location>
        <begin position="174"/>
        <end position="197"/>
    </location>
</feature>
<feature type="transmembrane region" description="Helical" evidence="1">
    <location>
        <begin position="204"/>
        <end position="224"/>
    </location>
</feature>
<evidence type="ECO:0000313" key="3">
    <source>
        <dbReference type="Proteomes" id="UP001638015"/>
    </source>
</evidence>
<keyword evidence="1" id="KW-0812">Transmembrane</keyword>
<keyword evidence="1" id="KW-0472">Membrane</keyword>
<organism evidence="2 3">
    <name type="scientific">Anaerococcus cruorum</name>
    <dbReference type="NCBI Taxonomy" id="3115617"/>
    <lineage>
        <taxon>Bacteria</taxon>
        <taxon>Bacillati</taxon>
        <taxon>Bacillota</taxon>
        <taxon>Tissierellia</taxon>
        <taxon>Tissierellales</taxon>
        <taxon>Peptoniphilaceae</taxon>
        <taxon>Anaerococcus</taxon>
    </lineage>
</organism>
<dbReference type="EMBL" id="JBGMEH010000006">
    <property type="protein sequence ID" value="MFO3716137.1"/>
    <property type="molecule type" value="Genomic_DNA"/>
</dbReference>
<keyword evidence="3" id="KW-1185">Reference proteome</keyword>
<proteinExistence type="predicted"/>